<evidence type="ECO:0000313" key="1">
    <source>
        <dbReference type="EMBL" id="CEP16189.1"/>
    </source>
</evidence>
<keyword evidence="2" id="KW-1185">Reference proteome</keyword>
<name>A0A0B7NMM2_9FUNG</name>
<reference evidence="1 2" key="1">
    <citation type="submission" date="2014-09" db="EMBL/GenBank/DDBJ databases">
        <authorList>
            <person name="Ellenberger Sabrina"/>
        </authorList>
    </citation>
    <scope>NUCLEOTIDE SEQUENCE [LARGE SCALE GENOMIC DNA]</scope>
    <source>
        <strain evidence="1 2">CBS 412.66</strain>
    </source>
</reference>
<dbReference type="Proteomes" id="UP000054107">
    <property type="component" value="Unassembled WGS sequence"/>
</dbReference>
<dbReference type="OrthoDB" id="2247009at2759"/>
<organism evidence="1 2">
    <name type="scientific">Parasitella parasitica</name>
    <dbReference type="NCBI Taxonomy" id="35722"/>
    <lineage>
        <taxon>Eukaryota</taxon>
        <taxon>Fungi</taxon>
        <taxon>Fungi incertae sedis</taxon>
        <taxon>Mucoromycota</taxon>
        <taxon>Mucoromycotina</taxon>
        <taxon>Mucoromycetes</taxon>
        <taxon>Mucorales</taxon>
        <taxon>Mucorineae</taxon>
        <taxon>Mucoraceae</taxon>
        <taxon>Parasitella</taxon>
    </lineage>
</organism>
<gene>
    <name evidence="1" type="primary">PARPA_10435.1 scaffold 40485</name>
</gene>
<evidence type="ECO:0000313" key="2">
    <source>
        <dbReference type="Proteomes" id="UP000054107"/>
    </source>
</evidence>
<proteinExistence type="predicted"/>
<dbReference type="AlphaFoldDB" id="A0A0B7NMM2"/>
<protein>
    <submittedName>
        <fullName evidence="1">Uncharacterized protein</fullName>
    </submittedName>
</protein>
<dbReference type="EMBL" id="LN732886">
    <property type="protein sequence ID" value="CEP16189.1"/>
    <property type="molecule type" value="Genomic_DNA"/>
</dbReference>
<accession>A0A0B7NMM2</accession>
<sequence>MVELDDDVLVALGAGFATLWKYHWRCVIDAEPWIPSAVLNMVQHDHNVLFSTLSFTAGAQAHNLALSDNNIA</sequence>